<reference evidence="3 4" key="1">
    <citation type="submission" date="2021-12" db="EMBL/GenBank/DDBJ databases">
        <title>Discovery of the Pendulisporaceae a myxobacterial family with distinct sporulation behavior and unique specialized metabolism.</title>
        <authorList>
            <person name="Garcia R."/>
            <person name="Popoff A."/>
            <person name="Bader C.D."/>
            <person name="Loehr J."/>
            <person name="Walesch S."/>
            <person name="Walt C."/>
            <person name="Boldt J."/>
            <person name="Bunk B."/>
            <person name="Haeckl F.J.F.P.J."/>
            <person name="Gunesch A.P."/>
            <person name="Birkelbach J."/>
            <person name="Nuebel U."/>
            <person name="Pietschmann T."/>
            <person name="Bach T."/>
            <person name="Mueller R."/>
        </authorList>
    </citation>
    <scope>NUCLEOTIDE SEQUENCE [LARGE SCALE GENOMIC DNA]</scope>
    <source>
        <strain evidence="3 4">MSr12523</strain>
    </source>
</reference>
<evidence type="ECO:0000313" key="4">
    <source>
        <dbReference type="Proteomes" id="UP001379533"/>
    </source>
</evidence>
<dbReference type="InterPro" id="IPR016064">
    <property type="entry name" value="NAD/diacylglycerol_kinase_sf"/>
</dbReference>
<dbReference type="SUPFAM" id="SSF111331">
    <property type="entry name" value="NAD kinase/diacylglycerol kinase-like"/>
    <property type="match status" value="1"/>
</dbReference>
<protein>
    <submittedName>
        <fullName evidence="3">Sphingosine kinase</fullName>
    </submittedName>
</protein>
<dbReference type="EMBL" id="CP089982">
    <property type="protein sequence ID" value="WXA91014.1"/>
    <property type="molecule type" value="Genomic_DNA"/>
</dbReference>
<dbReference type="InterPro" id="IPR001206">
    <property type="entry name" value="Diacylglycerol_kinase_cat_dom"/>
</dbReference>
<dbReference type="GO" id="GO:0016301">
    <property type="term" value="F:kinase activity"/>
    <property type="evidence" value="ECO:0007669"/>
    <property type="project" value="UniProtKB-KW"/>
</dbReference>
<dbReference type="InterPro" id="IPR017438">
    <property type="entry name" value="ATP-NAD_kinase_N"/>
</dbReference>
<proteinExistence type="predicted"/>
<evidence type="ECO:0000259" key="2">
    <source>
        <dbReference type="SMART" id="SM00046"/>
    </source>
</evidence>
<evidence type="ECO:0000313" key="3">
    <source>
        <dbReference type="EMBL" id="WXA91014.1"/>
    </source>
</evidence>
<organism evidence="3 4">
    <name type="scientific">Pendulispora brunnea</name>
    <dbReference type="NCBI Taxonomy" id="2905690"/>
    <lineage>
        <taxon>Bacteria</taxon>
        <taxon>Pseudomonadati</taxon>
        <taxon>Myxococcota</taxon>
        <taxon>Myxococcia</taxon>
        <taxon>Myxococcales</taxon>
        <taxon>Sorangiineae</taxon>
        <taxon>Pendulisporaceae</taxon>
        <taxon>Pendulispora</taxon>
    </lineage>
</organism>
<name>A0ABZ2K2L9_9BACT</name>
<feature type="region of interest" description="Disordered" evidence="1">
    <location>
        <begin position="1"/>
        <end position="21"/>
    </location>
</feature>
<dbReference type="Gene3D" id="3.40.50.10330">
    <property type="entry name" value="Probable inorganic polyphosphate/atp-NAD kinase, domain 1"/>
    <property type="match status" value="1"/>
</dbReference>
<dbReference type="Pfam" id="PF00781">
    <property type="entry name" value="DAGK_cat"/>
    <property type="match status" value="1"/>
</dbReference>
<gene>
    <name evidence="3" type="ORF">LZC95_31745</name>
</gene>
<keyword evidence="3" id="KW-0808">Transferase</keyword>
<keyword evidence="4" id="KW-1185">Reference proteome</keyword>
<accession>A0ABZ2K2L9</accession>
<keyword evidence="3" id="KW-0418">Kinase</keyword>
<evidence type="ECO:0000256" key="1">
    <source>
        <dbReference type="SAM" id="MobiDB-lite"/>
    </source>
</evidence>
<sequence>MSGIGVVLNPRSRKNSRDPRAAKRLARTLGDHGILREARSIDELHRIAEDFRRLKIDVLGISGGDGTNHVTITGFINVYGGSALPQLAFLRGGTMNTVANSVGIRRGKPEGLLGRLIRDYAERATRPLVNVERHVMRIGEHYGFLFGTGVVHGFLAEYYRDGEPTPLVAAKTLARGVGSTLVRGEMIRRMAQPFRGSVLFADGSRWEKRDFLAVAAGTIDQIGLGFRPFYRFDERPQSFHMLGITASPMGFVRELPRIWRAEPMRAGKTLEETSHRAIIESADGTMRYMIDGDLHEMRGELEMTVGPRVKIVVGS</sequence>
<feature type="domain" description="DAGKc" evidence="2">
    <location>
        <begin position="3"/>
        <end position="134"/>
    </location>
</feature>
<dbReference type="RefSeq" id="WP_394841634.1">
    <property type="nucleotide sequence ID" value="NZ_CP089982.1"/>
</dbReference>
<dbReference type="SMART" id="SM00046">
    <property type="entry name" value="DAGKc"/>
    <property type="match status" value="1"/>
</dbReference>
<dbReference type="Proteomes" id="UP001379533">
    <property type="component" value="Chromosome"/>
</dbReference>